<keyword evidence="3" id="KW-1185">Reference proteome</keyword>
<dbReference type="AlphaFoldDB" id="A0A8S1GW04"/>
<evidence type="ECO:0000256" key="1">
    <source>
        <dbReference type="SAM" id="MobiDB-lite"/>
    </source>
</evidence>
<proteinExistence type="predicted"/>
<evidence type="ECO:0000313" key="2">
    <source>
        <dbReference type="EMBL" id="CAD6187976.1"/>
    </source>
</evidence>
<reference evidence="2" key="1">
    <citation type="submission" date="2020-10" db="EMBL/GenBank/DDBJ databases">
        <authorList>
            <person name="Kikuchi T."/>
        </authorList>
    </citation>
    <scope>NUCLEOTIDE SEQUENCE</scope>
    <source>
        <strain evidence="2">NKZ352</strain>
    </source>
</reference>
<accession>A0A8S1GW04</accession>
<gene>
    <name evidence="2" type="ORF">CAUJ_LOCUS3895</name>
</gene>
<protein>
    <submittedName>
        <fullName evidence="2">Uncharacterized protein</fullName>
    </submittedName>
</protein>
<sequence length="162" mass="18606">MTEVTSTTERLKARVLDGYDTTIRPVHDEGRRHQRHDRSEQLRPSARRSGPGDSHLFLPSSLSPGGTLFLHWDPLLENISWIKTEGGPGLDPRHNSIHKVRRFSWSNFESFSISMTALLESSKRYVDLRYDGTIRQSLYAAFVNLCNMDVCFSTLTDFMVFE</sequence>
<organism evidence="2 3">
    <name type="scientific">Caenorhabditis auriculariae</name>
    <dbReference type="NCBI Taxonomy" id="2777116"/>
    <lineage>
        <taxon>Eukaryota</taxon>
        <taxon>Metazoa</taxon>
        <taxon>Ecdysozoa</taxon>
        <taxon>Nematoda</taxon>
        <taxon>Chromadorea</taxon>
        <taxon>Rhabditida</taxon>
        <taxon>Rhabditina</taxon>
        <taxon>Rhabditomorpha</taxon>
        <taxon>Rhabditoidea</taxon>
        <taxon>Rhabditidae</taxon>
        <taxon>Peloderinae</taxon>
        <taxon>Caenorhabditis</taxon>
    </lineage>
</organism>
<dbReference type="EMBL" id="CAJGYM010000007">
    <property type="protein sequence ID" value="CAD6187976.1"/>
    <property type="molecule type" value="Genomic_DNA"/>
</dbReference>
<dbReference type="Proteomes" id="UP000835052">
    <property type="component" value="Unassembled WGS sequence"/>
</dbReference>
<feature type="region of interest" description="Disordered" evidence="1">
    <location>
        <begin position="22"/>
        <end position="56"/>
    </location>
</feature>
<feature type="compositionally biased region" description="Basic and acidic residues" evidence="1">
    <location>
        <begin position="25"/>
        <end position="41"/>
    </location>
</feature>
<dbReference type="OrthoDB" id="5840577at2759"/>
<name>A0A8S1GW04_9PELO</name>
<evidence type="ECO:0000313" key="3">
    <source>
        <dbReference type="Proteomes" id="UP000835052"/>
    </source>
</evidence>
<comment type="caution">
    <text evidence="2">The sequence shown here is derived from an EMBL/GenBank/DDBJ whole genome shotgun (WGS) entry which is preliminary data.</text>
</comment>